<evidence type="ECO:0000313" key="8">
    <source>
        <dbReference type="Proteomes" id="UP000178370"/>
    </source>
</evidence>
<evidence type="ECO:0000256" key="6">
    <source>
        <dbReference type="SAM" id="MobiDB-lite"/>
    </source>
</evidence>
<gene>
    <name evidence="5" type="primary">rpmF</name>
    <name evidence="7" type="ORF">A2763_00775</name>
</gene>
<dbReference type="EMBL" id="MFKV01000006">
    <property type="protein sequence ID" value="OGG50856.1"/>
    <property type="molecule type" value="Genomic_DNA"/>
</dbReference>
<protein>
    <recommendedName>
        <fullName evidence="4 5">Large ribosomal subunit protein bL32</fullName>
    </recommendedName>
</protein>
<keyword evidence="3 5" id="KW-0687">Ribonucleoprotein</keyword>
<dbReference type="NCBIfam" id="TIGR01031">
    <property type="entry name" value="rpmF_bact"/>
    <property type="match status" value="1"/>
</dbReference>
<dbReference type="InterPro" id="IPR044957">
    <property type="entry name" value="Ribosomal_bL32_bact"/>
</dbReference>
<dbReference type="GO" id="GO:0006412">
    <property type="term" value="P:translation"/>
    <property type="evidence" value="ECO:0007669"/>
    <property type="project" value="UniProtKB-UniRule"/>
</dbReference>
<dbReference type="InterPro" id="IPR002677">
    <property type="entry name" value="Ribosomal_bL32"/>
</dbReference>
<sequence>MVVRMRRNHSQTAKRRSHHALIGAQLATCECGTLRVSHRACPQCGKYNGRVVIDVVARAKRDQRRTQRKQKELRASGQSTETKEKEEAKA</sequence>
<comment type="caution">
    <text evidence="7">The sequence shown here is derived from an EMBL/GenBank/DDBJ whole genome shotgun (WGS) entry which is preliminary data.</text>
</comment>
<feature type="region of interest" description="Disordered" evidence="6">
    <location>
        <begin position="60"/>
        <end position="90"/>
    </location>
</feature>
<name>A0A1F6CNW2_9BACT</name>
<dbReference type="HAMAP" id="MF_00340">
    <property type="entry name" value="Ribosomal_bL32"/>
    <property type="match status" value="1"/>
</dbReference>
<dbReference type="STRING" id="1798482.A2763_00775"/>
<proteinExistence type="inferred from homology"/>
<reference evidence="7 8" key="1">
    <citation type="journal article" date="2016" name="Nat. Commun.">
        <title>Thousands of microbial genomes shed light on interconnected biogeochemical processes in an aquifer system.</title>
        <authorList>
            <person name="Anantharaman K."/>
            <person name="Brown C.T."/>
            <person name="Hug L.A."/>
            <person name="Sharon I."/>
            <person name="Castelle C.J."/>
            <person name="Probst A.J."/>
            <person name="Thomas B.C."/>
            <person name="Singh A."/>
            <person name="Wilkins M.J."/>
            <person name="Karaoz U."/>
            <person name="Brodie E.L."/>
            <person name="Williams K.H."/>
            <person name="Hubbard S.S."/>
            <person name="Banfield J.F."/>
        </authorList>
    </citation>
    <scope>NUCLEOTIDE SEQUENCE [LARGE SCALE GENOMIC DNA]</scope>
</reference>
<evidence type="ECO:0000313" key="7">
    <source>
        <dbReference type="EMBL" id="OGG50856.1"/>
    </source>
</evidence>
<comment type="similarity">
    <text evidence="1 5">Belongs to the bacterial ribosomal protein bL32 family.</text>
</comment>
<evidence type="ECO:0000256" key="5">
    <source>
        <dbReference type="HAMAP-Rule" id="MF_00340"/>
    </source>
</evidence>
<dbReference type="GO" id="GO:0015934">
    <property type="term" value="C:large ribosomal subunit"/>
    <property type="evidence" value="ECO:0007669"/>
    <property type="project" value="InterPro"/>
</dbReference>
<organism evidence="7 8">
    <name type="scientific">Candidatus Kaiserbacteria bacterium RIFCSPHIGHO2_01_FULL_54_36</name>
    <dbReference type="NCBI Taxonomy" id="1798482"/>
    <lineage>
        <taxon>Bacteria</taxon>
        <taxon>Candidatus Kaiseribacteriota</taxon>
    </lineage>
</organism>
<dbReference type="GO" id="GO:0003735">
    <property type="term" value="F:structural constituent of ribosome"/>
    <property type="evidence" value="ECO:0007669"/>
    <property type="project" value="InterPro"/>
</dbReference>
<dbReference type="Pfam" id="PF01783">
    <property type="entry name" value="Ribosomal_L32p"/>
    <property type="match status" value="1"/>
</dbReference>
<keyword evidence="2 5" id="KW-0689">Ribosomal protein</keyword>
<evidence type="ECO:0000256" key="2">
    <source>
        <dbReference type="ARBA" id="ARBA00022980"/>
    </source>
</evidence>
<dbReference type="PANTHER" id="PTHR35534:SF1">
    <property type="entry name" value="LARGE RIBOSOMAL SUBUNIT PROTEIN BL32"/>
    <property type="match status" value="1"/>
</dbReference>
<evidence type="ECO:0000256" key="3">
    <source>
        <dbReference type="ARBA" id="ARBA00023274"/>
    </source>
</evidence>
<feature type="compositionally biased region" description="Basic and acidic residues" evidence="6">
    <location>
        <begin position="81"/>
        <end position="90"/>
    </location>
</feature>
<dbReference type="Proteomes" id="UP000178370">
    <property type="component" value="Unassembled WGS sequence"/>
</dbReference>
<evidence type="ECO:0000256" key="1">
    <source>
        <dbReference type="ARBA" id="ARBA00008560"/>
    </source>
</evidence>
<accession>A0A1F6CNW2</accession>
<dbReference type="InterPro" id="IPR011332">
    <property type="entry name" value="Ribosomal_zn-bd"/>
</dbReference>
<evidence type="ECO:0000256" key="4">
    <source>
        <dbReference type="ARBA" id="ARBA00035178"/>
    </source>
</evidence>
<dbReference type="SUPFAM" id="SSF57829">
    <property type="entry name" value="Zn-binding ribosomal proteins"/>
    <property type="match status" value="1"/>
</dbReference>
<dbReference type="AlphaFoldDB" id="A0A1F6CNW2"/>
<dbReference type="PANTHER" id="PTHR35534">
    <property type="entry name" value="50S RIBOSOMAL PROTEIN L32"/>
    <property type="match status" value="1"/>
</dbReference>